<dbReference type="Gene3D" id="2.40.400.10">
    <property type="entry name" value="Acetoacetate decarboxylase-like"/>
    <property type="match status" value="1"/>
</dbReference>
<name>A0ABP8PDM4_9MICO</name>
<dbReference type="RefSeq" id="WP_345186169.1">
    <property type="nucleotide sequence ID" value="NZ_BAABGP010000012.1"/>
</dbReference>
<gene>
    <name evidence="1" type="ORF">GCM10023171_17510</name>
</gene>
<dbReference type="InterPro" id="IPR010451">
    <property type="entry name" value="Acetoacetate_decarboxylase"/>
</dbReference>
<dbReference type="Proteomes" id="UP001500731">
    <property type="component" value="Unassembled WGS sequence"/>
</dbReference>
<evidence type="ECO:0008006" key="3">
    <source>
        <dbReference type="Google" id="ProtNLM"/>
    </source>
</evidence>
<dbReference type="SUPFAM" id="SSF160104">
    <property type="entry name" value="Acetoacetate decarboxylase-like"/>
    <property type="match status" value="1"/>
</dbReference>
<organism evidence="1 2">
    <name type="scientific">Microbacterium panaciterrae</name>
    <dbReference type="NCBI Taxonomy" id="985759"/>
    <lineage>
        <taxon>Bacteria</taxon>
        <taxon>Bacillati</taxon>
        <taxon>Actinomycetota</taxon>
        <taxon>Actinomycetes</taxon>
        <taxon>Micrococcales</taxon>
        <taxon>Microbacteriaceae</taxon>
        <taxon>Microbacterium</taxon>
    </lineage>
</organism>
<keyword evidence="2" id="KW-1185">Reference proteome</keyword>
<dbReference type="InterPro" id="IPR023375">
    <property type="entry name" value="ADC_dom_sf"/>
</dbReference>
<accession>A0ABP8PDM4</accession>
<proteinExistence type="predicted"/>
<evidence type="ECO:0000313" key="1">
    <source>
        <dbReference type="EMBL" id="GAA4484518.1"/>
    </source>
</evidence>
<dbReference type="Pfam" id="PF06314">
    <property type="entry name" value="ADC"/>
    <property type="match status" value="1"/>
</dbReference>
<protein>
    <recommendedName>
        <fullName evidence="3">Acetoacetate decarboxylase</fullName>
    </recommendedName>
</protein>
<reference evidence="2" key="1">
    <citation type="journal article" date="2019" name="Int. J. Syst. Evol. Microbiol.">
        <title>The Global Catalogue of Microorganisms (GCM) 10K type strain sequencing project: providing services to taxonomists for standard genome sequencing and annotation.</title>
        <authorList>
            <consortium name="The Broad Institute Genomics Platform"/>
            <consortium name="The Broad Institute Genome Sequencing Center for Infectious Disease"/>
            <person name="Wu L."/>
            <person name="Ma J."/>
        </authorList>
    </citation>
    <scope>NUCLEOTIDE SEQUENCE [LARGE SCALE GENOMIC DNA]</scope>
    <source>
        <strain evidence="2">JCM 17839</strain>
    </source>
</reference>
<dbReference type="EMBL" id="BAABGP010000012">
    <property type="protein sequence ID" value="GAA4484518.1"/>
    <property type="molecule type" value="Genomic_DNA"/>
</dbReference>
<evidence type="ECO:0000313" key="2">
    <source>
        <dbReference type="Proteomes" id="UP001500731"/>
    </source>
</evidence>
<sequence length="277" mass="31015">MSYVWTAEQITRYFGYYDGLTTRNDYSYLTFETTPEFARSVLPPCFEAADRPLVTVSFMSFMEVAGGHTNRFGRDSAAMIHINARFGAHEGIYYLSVFETEEVNLETGRELWGMPKKLAAVDSFDDGQRLWGFVERKGHRLIEIEADLGAELGPQPAEPEYYFEIRGGFTANGFRLTSAEVLVFRLGAHTSRFRELTSPRVVLTGSPVDPGVGTVPLGAFVEGGNLGGQTAYEVVDVVPLDVERDDYAPFILGRLYDDWPDFRDTEGRRTTATLITP</sequence>
<comment type="caution">
    <text evidence="1">The sequence shown here is derived from an EMBL/GenBank/DDBJ whole genome shotgun (WGS) entry which is preliminary data.</text>
</comment>